<feature type="non-terminal residue" evidence="1">
    <location>
        <position position="68"/>
    </location>
</feature>
<name>A0A642C831_BACOV</name>
<dbReference type="AlphaFoldDB" id="A0A642C831"/>
<organism evidence="1 2">
    <name type="scientific">Bacteroides ovatus</name>
    <dbReference type="NCBI Taxonomy" id="28116"/>
    <lineage>
        <taxon>Bacteria</taxon>
        <taxon>Pseudomonadati</taxon>
        <taxon>Bacteroidota</taxon>
        <taxon>Bacteroidia</taxon>
        <taxon>Bacteroidales</taxon>
        <taxon>Bacteroidaceae</taxon>
        <taxon>Bacteroides</taxon>
    </lineage>
</organism>
<evidence type="ECO:0000313" key="2">
    <source>
        <dbReference type="Proteomes" id="UP000435985"/>
    </source>
</evidence>
<comment type="caution">
    <text evidence="1">The sequence shown here is derived from an EMBL/GenBank/DDBJ whole genome shotgun (WGS) entry which is preliminary data.</text>
</comment>
<dbReference type="EMBL" id="VWFO01000667">
    <property type="protein sequence ID" value="KAA4646260.1"/>
    <property type="molecule type" value="Genomic_DNA"/>
</dbReference>
<dbReference type="GO" id="GO:0016740">
    <property type="term" value="F:transferase activity"/>
    <property type="evidence" value="ECO:0007669"/>
    <property type="project" value="UniProtKB-KW"/>
</dbReference>
<proteinExistence type="predicted"/>
<protein>
    <submittedName>
        <fullName evidence="1">Glycosyltransferase family 4 protein</fullName>
    </submittedName>
</protein>
<accession>A0A642C831</accession>
<evidence type="ECO:0000313" key="1">
    <source>
        <dbReference type="EMBL" id="KAA4646260.1"/>
    </source>
</evidence>
<dbReference type="Proteomes" id="UP000435985">
    <property type="component" value="Unassembled WGS sequence"/>
</dbReference>
<gene>
    <name evidence="1" type="ORF">F3B98_32575</name>
</gene>
<sequence length="68" mass="7937">MKVLLLPSYFLPEGISSPYISWNRNQAFVEEGWDVVVYTPVPCRGISDDVRKEYKHKKLEMMLDGKMT</sequence>
<keyword evidence="1" id="KW-0808">Transferase</keyword>
<reference evidence="1 2" key="1">
    <citation type="journal article" date="2019" name="Nat. Med.">
        <title>A library of human gut bacterial isolates paired with longitudinal multiomics data enables mechanistic microbiome research.</title>
        <authorList>
            <person name="Poyet M."/>
            <person name="Groussin M."/>
            <person name="Gibbons S.M."/>
            <person name="Avila-Pacheco J."/>
            <person name="Jiang X."/>
            <person name="Kearney S.M."/>
            <person name="Perrotta A.R."/>
            <person name="Berdy B."/>
            <person name="Zhao S."/>
            <person name="Lieberman T.D."/>
            <person name="Swanson P.K."/>
            <person name="Smith M."/>
            <person name="Roesemann S."/>
            <person name="Alexander J.E."/>
            <person name="Rich S.A."/>
            <person name="Livny J."/>
            <person name="Vlamakis H."/>
            <person name="Clish C."/>
            <person name="Bullock K."/>
            <person name="Deik A."/>
            <person name="Scott J."/>
            <person name="Pierce K.A."/>
            <person name="Xavier R.J."/>
            <person name="Alm E.J."/>
        </authorList>
    </citation>
    <scope>NUCLEOTIDE SEQUENCE [LARGE SCALE GENOMIC DNA]</scope>
    <source>
        <strain evidence="1 2">BIOML-A14</strain>
    </source>
</reference>